<dbReference type="SUPFAM" id="SSF81301">
    <property type="entry name" value="Nucleotidyltransferase"/>
    <property type="match status" value="1"/>
</dbReference>
<name>A0ABV0GSS9_PAENI</name>
<dbReference type="Gene3D" id="3.30.460.10">
    <property type="entry name" value="Beta Polymerase, domain 2"/>
    <property type="match status" value="1"/>
</dbReference>
<keyword evidence="3" id="KW-1185">Reference proteome</keyword>
<dbReference type="EMBL" id="JBBMFV010000004">
    <property type="protein sequence ID" value="MEO3941569.1"/>
    <property type="molecule type" value="Genomic_DNA"/>
</dbReference>
<dbReference type="InterPro" id="IPR043519">
    <property type="entry name" value="NT_sf"/>
</dbReference>
<comment type="caution">
    <text evidence="2">The sequence shown here is derived from an EMBL/GenBank/DDBJ whole genome shotgun (WGS) entry which is preliminary data.</text>
</comment>
<evidence type="ECO:0000313" key="3">
    <source>
        <dbReference type="Proteomes" id="UP001448614"/>
    </source>
</evidence>
<accession>A0ABV0GSS9</accession>
<gene>
    <name evidence="2" type="ORF">V3C41_10875</name>
</gene>
<protein>
    <recommendedName>
        <fullName evidence="1">RelA/SpoT domain-containing protein</fullName>
    </recommendedName>
</protein>
<dbReference type="Pfam" id="PF04607">
    <property type="entry name" value="RelA_SpoT"/>
    <property type="match status" value="1"/>
</dbReference>
<dbReference type="InterPro" id="IPR007685">
    <property type="entry name" value="RelA_SpoT"/>
</dbReference>
<sequence>MPDLPWTTNQLRKLGICIRDSRPIPESLPTYDAVMVYYNDVAADTQSKIKALDWTPLLGERIPEVTSRPKTIDTLREKLQRDHSTPLQSVQDIAGVRFEAEMTLDEQDGVANAIAGLFGHDLQVCCRDMRDSPHSGYRALHLWLKLPARVEVQIRTHLQGRWANTYEAAADVLGRGIRYDELPTDDREKKFVVDLQDISTSGLSTLERRRSKVRTLRSLEEAKEQPSKSTLREFTKAERDMDETENVVLEGLANLKASFDTMRLTRKE</sequence>
<dbReference type="Proteomes" id="UP001448614">
    <property type="component" value="Unassembled WGS sequence"/>
</dbReference>
<organism evidence="2 3">
    <name type="scientific">Paenarthrobacter nicotinovorans</name>
    <name type="common">Arthrobacter nicotinovorans</name>
    <dbReference type="NCBI Taxonomy" id="29320"/>
    <lineage>
        <taxon>Bacteria</taxon>
        <taxon>Bacillati</taxon>
        <taxon>Actinomycetota</taxon>
        <taxon>Actinomycetes</taxon>
        <taxon>Micrococcales</taxon>
        <taxon>Micrococcaceae</taxon>
        <taxon>Paenarthrobacter</taxon>
    </lineage>
</organism>
<dbReference type="RefSeq" id="WP_051421719.1">
    <property type="nucleotide sequence ID" value="NZ_JBBMFV010000004.1"/>
</dbReference>
<evidence type="ECO:0000259" key="1">
    <source>
        <dbReference type="SMART" id="SM00954"/>
    </source>
</evidence>
<reference evidence="2 3" key="1">
    <citation type="journal article" date="2024" name="Appl. Microbiol. Biotechnol.">
        <title>Biosynthetic gene clusters with biotechnological applications in novel Antarctic isolates from Actinomycetota.</title>
        <authorList>
            <person name="Bruna P."/>
            <person name="Nunez-Montero K."/>
            <person name="Contreras M.J."/>
            <person name="Leal K."/>
            <person name="Garcia M."/>
            <person name="Abanto M."/>
            <person name="Barrientos L."/>
        </authorList>
    </citation>
    <scope>NUCLEOTIDE SEQUENCE [LARGE SCALE GENOMIC DNA]</scope>
    <source>
        <strain evidence="2 3">Se16.17</strain>
    </source>
</reference>
<dbReference type="SMART" id="SM00954">
    <property type="entry name" value="RelA_SpoT"/>
    <property type="match status" value="1"/>
</dbReference>
<evidence type="ECO:0000313" key="2">
    <source>
        <dbReference type="EMBL" id="MEO3941569.1"/>
    </source>
</evidence>
<feature type="domain" description="RelA/SpoT" evidence="1">
    <location>
        <begin position="67"/>
        <end position="177"/>
    </location>
</feature>
<dbReference type="CDD" id="cd05399">
    <property type="entry name" value="NT_Rel-Spo_like"/>
    <property type="match status" value="1"/>
</dbReference>
<proteinExistence type="predicted"/>